<dbReference type="Proteomes" id="UP000006049">
    <property type="component" value="Chromosome"/>
</dbReference>
<dbReference type="InterPro" id="IPR003386">
    <property type="entry name" value="LACT/PDAT_acylTrfase"/>
</dbReference>
<dbReference type="InterPro" id="IPR024983">
    <property type="entry name" value="CHAT_dom"/>
</dbReference>
<keyword evidence="5" id="KW-1185">Reference proteome</keyword>
<dbReference type="Pfam" id="PF24096">
    <property type="entry name" value="DUF7379"/>
    <property type="match status" value="1"/>
</dbReference>
<dbReference type="RefSeq" id="WP_014780999.1">
    <property type="nucleotide sequence ID" value="NC_018013.1"/>
</dbReference>
<dbReference type="PATRIC" id="fig|746697.3.peg.224"/>
<dbReference type="EMBL" id="CP003280">
    <property type="protein sequence ID" value="AFL79741.1"/>
    <property type="molecule type" value="Genomic_DNA"/>
</dbReference>
<organism evidence="4 5">
    <name type="scientific">Aequorivita sublithincola (strain DSM 14238 / LMG 21431 / ACAM 643 / 9-3)</name>
    <dbReference type="NCBI Taxonomy" id="746697"/>
    <lineage>
        <taxon>Bacteria</taxon>
        <taxon>Pseudomonadati</taxon>
        <taxon>Bacteroidota</taxon>
        <taxon>Flavobacteriia</taxon>
        <taxon>Flavobacteriales</taxon>
        <taxon>Flavobacteriaceae</taxon>
        <taxon>Aequorivita</taxon>
    </lineage>
</organism>
<evidence type="ECO:0000259" key="3">
    <source>
        <dbReference type="Pfam" id="PF24096"/>
    </source>
</evidence>
<dbReference type="InterPro" id="IPR029058">
    <property type="entry name" value="AB_hydrolase_fold"/>
</dbReference>
<dbReference type="eggNOG" id="COG4995">
    <property type="taxonomic scope" value="Bacteria"/>
</dbReference>
<feature type="domain" description="CHAT" evidence="2">
    <location>
        <begin position="1168"/>
        <end position="1442"/>
    </location>
</feature>
<name>I3YRX3_AEQSU</name>
<dbReference type="Pfam" id="PF20308">
    <property type="entry name" value="TPR-S"/>
    <property type="match status" value="1"/>
</dbReference>
<dbReference type="GO" id="GO:0008374">
    <property type="term" value="F:O-acyltransferase activity"/>
    <property type="evidence" value="ECO:0007669"/>
    <property type="project" value="InterPro"/>
</dbReference>
<dbReference type="STRING" id="746697.Aeqsu_0218"/>
<accession>I3YRX3</accession>
<feature type="domain" description="DUF7379" evidence="3">
    <location>
        <begin position="179"/>
        <end position="260"/>
    </location>
</feature>
<gene>
    <name evidence="4" type="ordered locus">Aeqsu_0218</name>
</gene>
<proteinExistence type="predicted"/>
<sequence>MEPIKKLVVYGSKEIDEDGAIVYDLQSSNRDVSNQHEIELEGNDKLLHLVLVDGTTWMCDASTMHEVFPELDPALKPPGSRDMQPDIFVLPSSVEAPSTERGLIGKIALKLLKVFAKKAIGKGVAELSEKLEDKHLQNEIDSSIIPTNFLKIGAGLFTVDKDFKFGTFDGKPSNSPFFLFIHGTNSDTFGAFQDLKNTPVWNTLHEVYGKNVIAFQHRTLTESPLLNVVKLAQMLPNNSVVHLLTHSRGGIVGDILNKYSSDNDESSLGFTSNHLALLEKEDDREEDIKNIEALNKIFRDKKITVAKFIRVGCPAAGTKLASKRLDHILNVFFNLVTIVGGPFGDILKELLSAAVESKDDVNVLPGVEAQRPESPFIKILNDPSPATAINGQALAIISGNGKLSFSKQGLFVILGKLFYMQRNDLVVNTDSMYLGVKRKDNIQYFFDQGVDVNHVKYFENDKTREAIELVLKTAEGQIIPGFKSFAQDQIPGSDRALVESGELYPSSDPPSGRKPMVVLLPGIMGSNLTQNDKEIWLHYGRVLTGGLIKLGYSNVNKIVADSVVKTSYYKLYKWLSGKYDVVVFPFDWRKPLPECASEFNIKIKSLLKIGQPIKIIGHSMGGLLARDFILNHDDTWQDLKASKGFRMLFLGSPLGGSFRIPSVLFGEDAIIQKLSKLDLFNTKKGLLKMFSQFPGILALLPLTTDPKNDFAKMETWENMRKYFGQSDWPLPLQSDLDYFKNYRDNILNKRDDIDYSSMVYIAGKDKMTPCGYYLDEIPPKKQLYFLYTSEGDQSVTWASGIPKQLVEANAVYYSRVTHGALANEPDLFNAIEEILSTGQTNLLRNTKPLLRGEEKIFRAEPDIDFDLSESGLEKTILGLGGEIEPVGSEIPVTVTVSNGDLRYADYPVVAGHFLNDGVLYAEKSIDNYMEGSLTSKHRLGLYPGEIGTNAIFRKLNNSDYEGAIIVGLGEPDQLTSFQLSESIEQGVLNYLLIIRGADVPKKGIGISSLIIATGYGGLSVEGSLKAIIDGVNRANEKIKLLSDDGYKTVQHIEIVERYANRALNCMYVLNKIANKENSTYNIIIGNKRIKNLLGIQKRTPLDNAEDWWNRITIKYKEANEQTGEPSSMVFGSSTGDSREEENQLYSSTPLIDLFISEVSSSNQWSACTAKTLFELLIPNNLKEKLKRKGNISWILDTKTASYPWELLQDNTTNAKPLCINAGMIRQLSTKDYRINIKRVADKGALIIADPILDGFISQLPGAREEGMMVKDTLENVGYPTTHLIGTGAESIVKNFFCNDYSIIHMAGHGVYNSKFPNKSGMVIGKEIFLTVFEIKQMPVVPELVFVNCCHLGYTNSEDERFYQDRYKLAANIGTELISIGVKVVIAAGWAVNDAAALDFAQVFYSSMFAGYNFGDAVKNARNYIYEKHPGNNTWGAYQCYGDPFFKLKGISVGSGSWSPSYIVPQEAEIHLDNLLNQLQMATGTDNDHLTELNTILTAVDRDVFRTPQIIERVAKIYQELAMYIEANGNYEELLRKENAEFSFSCMEKYCNTRSKLYIREIFESENTSSESKKEAYQKIERVISDLTVLLFAGETGERHNLLGSVYKRLAMLASDSKKRVNAYKAAISHYERAYGNEFNSNKTYSLVNSIELGCLLVFNEAIKDGGEFIIEKEKYKLRSFSEAKQTLIDLENKLEERSNIDDLDYWDLIASLNIDLCLLLVVEDEKIESKWDEVTKNFKNIWRKAGSEAKKAAELEHLEFLTQSLNAVAGLKGEGYKSQKDLETRINELRAALSGVRKKLKSKTIVEVKTEAIPKAIETKSIPIAKGKKSQSKPKPDSKPKPKPNTKK</sequence>
<protein>
    <submittedName>
        <fullName evidence="4">Lecithin:cholesterol acyltransferase</fullName>
    </submittedName>
</protein>
<dbReference type="HOGENOM" id="CLU_237995_0_0_10"/>
<dbReference type="OrthoDB" id="869379at2"/>
<dbReference type="InterPro" id="IPR055803">
    <property type="entry name" value="DUF7379"/>
</dbReference>
<dbReference type="Pfam" id="PF02450">
    <property type="entry name" value="LCAT"/>
    <property type="match status" value="1"/>
</dbReference>
<evidence type="ECO:0000259" key="2">
    <source>
        <dbReference type="Pfam" id="PF12770"/>
    </source>
</evidence>
<keyword evidence="4" id="KW-0808">Transferase</keyword>
<dbReference type="GO" id="GO:0006629">
    <property type="term" value="P:lipid metabolic process"/>
    <property type="evidence" value="ECO:0007669"/>
    <property type="project" value="InterPro"/>
</dbReference>
<reference evidence="4 5" key="1">
    <citation type="submission" date="2012-06" db="EMBL/GenBank/DDBJ databases">
        <title>The complete genome of Aequorivita sublithincola DSM 14238.</title>
        <authorList>
            <consortium name="US DOE Joint Genome Institute (JGI-PGF)"/>
            <person name="Lucas S."/>
            <person name="Copeland A."/>
            <person name="Lapidus A."/>
            <person name="Goodwin L."/>
            <person name="Pitluck S."/>
            <person name="Peters L."/>
            <person name="Munk A.C.C."/>
            <person name="Kyrpides N."/>
            <person name="Mavromatis K."/>
            <person name="Pagani I."/>
            <person name="Ivanova N."/>
            <person name="Ovchinnikova G."/>
            <person name="Zeytun A."/>
            <person name="Detter J.C."/>
            <person name="Han C."/>
            <person name="Land M."/>
            <person name="Hauser L."/>
            <person name="Markowitz V."/>
            <person name="Cheng J.-F."/>
            <person name="Hugenholtz P."/>
            <person name="Woyke T."/>
            <person name="Wu D."/>
            <person name="Tindall B."/>
            <person name="Faehnrich R."/>
            <person name="Brambilla E."/>
            <person name="Klenk H.-P."/>
            <person name="Eisen J.A."/>
        </authorList>
    </citation>
    <scope>NUCLEOTIDE SEQUENCE [LARGE SCALE GENOMIC DNA]</scope>
    <source>
        <strain evidence="5">DSM 14238 / LMG 21431 / ACAM 643 / 9-3</strain>
    </source>
</reference>
<feature type="region of interest" description="Disordered" evidence="1">
    <location>
        <begin position="1819"/>
        <end position="1848"/>
    </location>
</feature>
<dbReference type="Pfam" id="PF12770">
    <property type="entry name" value="CHAT"/>
    <property type="match status" value="1"/>
</dbReference>
<dbReference type="KEGG" id="asl:Aeqsu_0218"/>
<dbReference type="eggNOG" id="COG1075">
    <property type="taxonomic scope" value="Bacteria"/>
</dbReference>
<dbReference type="SUPFAM" id="SSF53474">
    <property type="entry name" value="alpha/beta-Hydrolases"/>
    <property type="match status" value="1"/>
</dbReference>
<evidence type="ECO:0000313" key="5">
    <source>
        <dbReference type="Proteomes" id="UP000006049"/>
    </source>
</evidence>
<dbReference type="Gene3D" id="3.40.50.1820">
    <property type="entry name" value="alpha/beta hydrolase"/>
    <property type="match status" value="1"/>
</dbReference>
<evidence type="ECO:0000313" key="4">
    <source>
        <dbReference type="EMBL" id="AFL79741.1"/>
    </source>
</evidence>
<dbReference type="InterPro" id="IPR046880">
    <property type="entry name" value="TPR-S"/>
</dbReference>
<evidence type="ECO:0000256" key="1">
    <source>
        <dbReference type="SAM" id="MobiDB-lite"/>
    </source>
</evidence>
<keyword evidence="4" id="KW-0012">Acyltransferase</keyword>
<dbReference type="PANTHER" id="PTHR11440">
    <property type="entry name" value="LECITHIN-CHOLESTEROL ACYLTRANSFERASE-RELATED"/>
    <property type="match status" value="1"/>
</dbReference>